<dbReference type="GO" id="GO:0071031">
    <property type="term" value="P:nuclear mRNA surveillance of mRNA 3'-end processing"/>
    <property type="evidence" value="ECO:0007669"/>
    <property type="project" value="TreeGrafter"/>
</dbReference>
<dbReference type="InterPro" id="IPR051644">
    <property type="entry name" value="TRAMP_AT-DNA-binding"/>
</dbReference>
<keyword evidence="4" id="KW-0677">Repeat</keyword>
<protein>
    <recommendedName>
        <fullName evidence="10">CCHC-type domain-containing protein</fullName>
    </recommendedName>
</protein>
<dbReference type="AlphaFoldDB" id="A0A427XS31"/>
<feature type="domain" description="CCHC-type" evidence="10">
    <location>
        <begin position="511"/>
        <end position="526"/>
    </location>
</feature>
<accession>A0A427XS31</accession>
<organism evidence="11 12">
    <name type="scientific">Saitozyma podzolica</name>
    <dbReference type="NCBI Taxonomy" id="1890683"/>
    <lineage>
        <taxon>Eukaryota</taxon>
        <taxon>Fungi</taxon>
        <taxon>Dikarya</taxon>
        <taxon>Basidiomycota</taxon>
        <taxon>Agaricomycotina</taxon>
        <taxon>Tremellomycetes</taxon>
        <taxon>Tremellales</taxon>
        <taxon>Trimorphomycetaceae</taxon>
        <taxon>Saitozyma</taxon>
    </lineage>
</organism>
<evidence type="ECO:0000256" key="8">
    <source>
        <dbReference type="PROSITE-ProRule" id="PRU00047"/>
    </source>
</evidence>
<evidence type="ECO:0000256" key="7">
    <source>
        <dbReference type="ARBA" id="ARBA00023242"/>
    </source>
</evidence>
<dbReference type="GO" id="GO:0003723">
    <property type="term" value="F:RNA binding"/>
    <property type="evidence" value="ECO:0007669"/>
    <property type="project" value="TreeGrafter"/>
</dbReference>
<keyword evidence="6" id="KW-0862">Zinc</keyword>
<dbReference type="PANTHER" id="PTHR46543">
    <property type="entry name" value="ZINC FINGER CCHC DOMAIN-CONTAINING PROTEIN 7"/>
    <property type="match status" value="1"/>
</dbReference>
<evidence type="ECO:0000313" key="11">
    <source>
        <dbReference type="EMBL" id="RSH81608.1"/>
    </source>
</evidence>
<dbReference type="Pfam" id="PF00098">
    <property type="entry name" value="zf-CCHC"/>
    <property type="match status" value="3"/>
</dbReference>
<dbReference type="PANTHER" id="PTHR46543:SF1">
    <property type="entry name" value="ZINC FINGER CCHC DOMAIN-CONTAINING PROTEIN 7"/>
    <property type="match status" value="1"/>
</dbReference>
<feature type="region of interest" description="Disordered" evidence="9">
    <location>
        <begin position="1"/>
        <end position="98"/>
    </location>
</feature>
<dbReference type="Proteomes" id="UP000279259">
    <property type="component" value="Unassembled WGS sequence"/>
</dbReference>
<dbReference type="GO" id="GO:0031499">
    <property type="term" value="C:TRAMP complex"/>
    <property type="evidence" value="ECO:0007669"/>
    <property type="project" value="TreeGrafter"/>
</dbReference>
<dbReference type="PROSITE" id="PS50158">
    <property type="entry name" value="ZF_CCHC"/>
    <property type="match status" value="3"/>
</dbReference>
<comment type="subcellular location">
    <subcellularLocation>
        <location evidence="1">Nucleus</location>
    </subcellularLocation>
</comment>
<keyword evidence="5 8" id="KW-0863">Zinc-finger</keyword>
<evidence type="ECO:0000256" key="1">
    <source>
        <dbReference type="ARBA" id="ARBA00004123"/>
    </source>
</evidence>
<dbReference type="SMART" id="SM00343">
    <property type="entry name" value="ZnF_C2HC"/>
    <property type="match status" value="3"/>
</dbReference>
<dbReference type="GO" id="GO:0071038">
    <property type="term" value="P:TRAMP-dependent tRNA surveillance pathway"/>
    <property type="evidence" value="ECO:0007669"/>
    <property type="project" value="TreeGrafter"/>
</dbReference>
<proteinExistence type="predicted"/>
<keyword evidence="7" id="KW-0539">Nucleus</keyword>
<comment type="caution">
    <text evidence="11">The sequence shown here is derived from an EMBL/GenBank/DDBJ whole genome shotgun (WGS) entry which is preliminary data.</text>
</comment>
<evidence type="ECO:0000256" key="3">
    <source>
        <dbReference type="ARBA" id="ARBA00022723"/>
    </source>
</evidence>
<feature type="compositionally biased region" description="Polar residues" evidence="9">
    <location>
        <begin position="580"/>
        <end position="594"/>
    </location>
</feature>
<evidence type="ECO:0000256" key="2">
    <source>
        <dbReference type="ARBA" id="ARBA00022664"/>
    </source>
</evidence>
<feature type="compositionally biased region" description="Basic and acidic residues" evidence="9">
    <location>
        <begin position="114"/>
        <end position="165"/>
    </location>
</feature>
<feature type="compositionally biased region" description="Low complexity" evidence="9">
    <location>
        <begin position="8"/>
        <end position="29"/>
    </location>
</feature>
<feature type="compositionally biased region" description="Polar residues" evidence="9">
    <location>
        <begin position="343"/>
        <end position="359"/>
    </location>
</feature>
<feature type="compositionally biased region" description="Gly residues" evidence="9">
    <location>
        <begin position="617"/>
        <end position="632"/>
    </location>
</feature>
<dbReference type="STRING" id="1890683.A0A427XS31"/>
<evidence type="ECO:0000256" key="9">
    <source>
        <dbReference type="SAM" id="MobiDB-lite"/>
    </source>
</evidence>
<feature type="compositionally biased region" description="Basic and acidic residues" evidence="9">
    <location>
        <begin position="392"/>
        <end position="412"/>
    </location>
</feature>
<feature type="region of interest" description="Disordered" evidence="9">
    <location>
        <begin position="574"/>
        <end position="785"/>
    </location>
</feature>
<feature type="compositionally biased region" description="Basic and acidic residues" evidence="9">
    <location>
        <begin position="682"/>
        <end position="693"/>
    </location>
</feature>
<dbReference type="InterPro" id="IPR036875">
    <property type="entry name" value="Znf_CCHC_sf"/>
</dbReference>
<keyword evidence="2" id="KW-0507">mRNA processing</keyword>
<evidence type="ECO:0000256" key="5">
    <source>
        <dbReference type="ARBA" id="ARBA00022771"/>
    </source>
</evidence>
<keyword evidence="12" id="KW-1185">Reference proteome</keyword>
<evidence type="ECO:0000256" key="4">
    <source>
        <dbReference type="ARBA" id="ARBA00022737"/>
    </source>
</evidence>
<sequence>MASTADISQSSEKPSSTSTSKPLRASAPSFTPPSSTPTPRADEGVKPTPTPPHHRKRDNSSIHLFILPGLTTPFSQTFCPPTPAPAPGYIPPSNKPARPEIDIEAKMAEMRLRSEAMTKQHQRADDDRREYEERLAAENAESERRRTATEAAQREVDRAREEARQRKLTSRAAWDDEKKTHGPRRDVDIEGQRVDTSRSIEREIVEAQQRLSQLLLQREQMRDSQVVSVITPREQKSREVYSPGYGIRGAPKHQELPPPDELVRPEGSVHRIYPAPSPVAPPLNSGSGWGGESVEAAPRVSSRVSSKAGEPSPDSSWEAVPRDVGDRSNCSTFPGRDPPPHISGSTTGPTRSPNTNPTAEATEKSPPPSGGAYIAWQPVQYENPDLNQPHEISNDELLKGLEGMRREGRGEPHGPAPMGSSGDSAKDNGWASRARSDNNGESWVANKEQNDAGQTGWGAEGGSREGWAGGGNAQGDTSFDSGYGGRGDNDGCRICHEQGHFARECPKKDLCHKCGEPGHISRECPNGGGGGRSGGACYKCGEEGHISRDCPNGGGRGGGGGCFNCGEGGISPANVPSPAPQNATIVVSRDTSPATAKMRRLPRRECTNPASGEQPSRGGGGYHAIGGTGGWAQDGDGEQAQSQGGWRSTTSREADAGGGWGSDRADTVLRAPGGEGWGSSNGEKRETVADSHDQGWGAPPPVAQPAPTRGPAMHPSRMAMTGMSGTQMSRAGGSETGSVRVDGGRRGSSVQEGRSGWGAPPKPEQSERWEGAPAPKQEKSGWGGAEEAITETKHQDEYDGWWRSDLLPLVHETSNEDTCSPKPVEDSRRMCIPIGETLSVLISFWLVILSLSFLIDLDSYPSSCGWRSWAMS</sequence>
<keyword evidence="3" id="KW-0479">Metal-binding</keyword>
<evidence type="ECO:0000259" key="10">
    <source>
        <dbReference type="PROSITE" id="PS50158"/>
    </source>
</evidence>
<dbReference type="GO" id="GO:0071039">
    <property type="term" value="P:nuclear polyadenylation-dependent CUT catabolic process"/>
    <property type="evidence" value="ECO:0007669"/>
    <property type="project" value="TreeGrafter"/>
</dbReference>
<feature type="region of interest" description="Disordered" evidence="9">
    <location>
        <begin position="114"/>
        <end position="193"/>
    </location>
</feature>
<feature type="domain" description="CCHC-type" evidence="10">
    <location>
        <begin position="537"/>
        <end position="552"/>
    </location>
</feature>
<reference evidence="11 12" key="1">
    <citation type="submission" date="2018-11" db="EMBL/GenBank/DDBJ databases">
        <title>Genome sequence of Saitozyma podzolica DSM 27192.</title>
        <authorList>
            <person name="Aliyu H."/>
            <person name="Gorte O."/>
            <person name="Ochsenreither K."/>
        </authorList>
    </citation>
    <scope>NUCLEOTIDE SEQUENCE [LARGE SCALE GENOMIC DNA]</scope>
    <source>
        <strain evidence="11 12">DSM 27192</strain>
    </source>
</reference>
<name>A0A427XS31_9TREE</name>
<feature type="region of interest" description="Disordered" evidence="9">
    <location>
        <begin position="219"/>
        <end position="482"/>
    </location>
</feature>
<dbReference type="GO" id="GO:0006397">
    <property type="term" value="P:mRNA processing"/>
    <property type="evidence" value="ECO:0007669"/>
    <property type="project" value="UniProtKB-KW"/>
</dbReference>
<dbReference type="GO" id="GO:0071036">
    <property type="term" value="P:nuclear polyadenylation-dependent snoRNA catabolic process"/>
    <property type="evidence" value="ECO:0007669"/>
    <property type="project" value="TreeGrafter"/>
</dbReference>
<dbReference type="InterPro" id="IPR001878">
    <property type="entry name" value="Znf_CCHC"/>
</dbReference>
<dbReference type="OrthoDB" id="2576435at2759"/>
<dbReference type="EMBL" id="RSCD01000029">
    <property type="protein sequence ID" value="RSH81608.1"/>
    <property type="molecule type" value="Genomic_DNA"/>
</dbReference>
<dbReference type="SUPFAM" id="SSF57756">
    <property type="entry name" value="Retrovirus zinc finger-like domains"/>
    <property type="match status" value="2"/>
</dbReference>
<dbReference type="Gene3D" id="4.10.60.10">
    <property type="entry name" value="Zinc finger, CCHC-type"/>
    <property type="match status" value="3"/>
</dbReference>
<evidence type="ECO:0000313" key="12">
    <source>
        <dbReference type="Proteomes" id="UP000279259"/>
    </source>
</evidence>
<feature type="compositionally biased region" description="Polar residues" evidence="9">
    <location>
        <begin position="639"/>
        <end position="649"/>
    </location>
</feature>
<evidence type="ECO:0000256" key="6">
    <source>
        <dbReference type="ARBA" id="ARBA00022833"/>
    </source>
</evidence>
<feature type="compositionally biased region" description="Pro residues" evidence="9">
    <location>
        <begin position="80"/>
        <end position="94"/>
    </location>
</feature>
<dbReference type="GO" id="GO:0008270">
    <property type="term" value="F:zinc ion binding"/>
    <property type="evidence" value="ECO:0007669"/>
    <property type="project" value="UniProtKB-KW"/>
</dbReference>
<dbReference type="GO" id="GO:0071037">
    <property type="term" value="P:nuclear polyadenylation-dependent snRNA catabolic process"/>
    <property type="evidence" value="ECO:0007669"/>
    <property type="project" value="TreeGrafter"/>
</dbReference>
<feature type="domain" description="CCHC-type" evidence="10">
    <location>
        <begin position="492"/>
        <end position="507"/>
    </location>
</feature>
<gene>
    <name evidence="11" type="ORF">EHS25_006230</name>
</gene>
<feature type="compositionally biased region" description="Basic and acidic residues" evidence="9">
    <location>
        <begin position="173"/>
        <end position="193"/>
    </location>
</feature>
<dbReference type="GO" id="GO:0071035">
    <property type="term" value="P:nuclear polyadenylation-dependent rRNA catabolic process"/>
    <property type="evidence" value="ECO:0007669"/>
    <property type="project" value="TreeGrafter"/>
</dbReference>